<dbReference type="AlphaFoldDB" id="A0A1D6N4Y1"/>
<dbReference type="GO" id="GO:0008097">
    <property type="term" value="F:5S rRNA binding"/>
    <property type="evidence" value="ECO:0007669"/>
    <property type="project" value="InterPro"/>
</dbReference>
<evidence type="ECO:0000256" key="2">
    <source>
        <dbReference type="ARBA" id="ARBA00022980"/>
    </source>
</evidence>
<accession>A0A1D6N4Y1</accession>
<dbReference type="InterPro" id="IPR005485">
    <property type="entry name" value="Rbsml_uL18_euk_arch"/>
</dbReference>
<proteinExistence type="inferred from homology"/>
<evidence type="ECO:0000313" key="4">
    <source>
        <dbReference type="EMBL" id="ONM35692.1"/>
    </source>
</evidence>
<dbReference type="EMBL" id="CM007649">
    <property type="protein sequence ID" value="ONM35692.1"/>
    <property type="molecule type" value="Genomic_DNA"/>
</dbReference>
<dbReference type="Pfam" id="PF17144">
    <property type="entry name" value="Ribosomal_L5e"/>
    <property type="match status" value="1"/>
</dbReference>
<keyword evidence="3" id="KW-0687">Ribonucleoprotein</keyword>
<organism evidence="4">
    <name type="scientific">Zea mays</name>
    <name type="common">Maize</name>
    <dbReference type="NCBI Taxonomy" id="4577"/>
    <lineage>
        <taxon>Eukaryota</taxon>
        <taxon>Viridiplantae</taxon>
        <taxon>Streptophyta</taxon>
        <taxon>Embryophyta</taxon>
        <taxon>Tracheophyta</taxon>
        <taxon>Spermatophyta</taxon>
        <taxon>Magnoliopsida</taxon>
        <taxon>Liliopsida</taxon>
        <taxon>Poales</taxon>
        <taxon>Poaceae</taxon>
        <taxon>PACMAD clade</taxon>
        <taxon>Panicoideae</taxon>
        <taxon>Andropogonodae</taxon>
        <taxon>Andropogoneae</taxon>
        <taxon>Tripsacinae</taxon>
        <taxon>Zea</taxon>
    </lineage>
</organism>
<dbReference type="GO" id="GO:0006412">
    <property type="term" value="P:translation"/>
    <property type="evidence" value="ECO:0007669"/>
    <property type="project" value="InterPro"/>
</dbReference>
<dbReference type="ExpressionAtlas" id="A0A1D6N4Y1">
    <property type="expression patterns" value="baseline and differential"/>
</dbReference>
<evidence type="ECO:0000256" key="1">
    <source>
        <dbReference type="ARBA" id="ARBA00007116"/>
    </source>
</evidence>
<name>A0A1D6N4Y1_MAIZE</name>
<gene>
    <name evidence="4" type="ORF">ZEAMMB73_Zm00001d042525</name>
</gene>
<dbReference type="SUPFAM" id="SSF53137">
    <property type="entry name" value="Translational machinery components"/>
    <property type="match status" value="1"/>
</dbReference>
<comment type="similarity">
    <text evidence="1">Belongs to the universal ribosomal protein uL18 family.</text>
</comment>
<dbReference type="PANTHER" id="PTHR23410">
    <property type="entry name" value="RIBOSOMAL PROTEIN L5-RELATED"/>
    <property type="match status" value="1"/>
</dbReference>
<evidence type="ECO:0000256" key="3">
    <source>
        <dbReference type="ARBA" id="ARBA00023274"/>
    </source>
</evidence>
<sequence>MGGFVKTHKTNAYFKRFQVKFKRRRAGKTDYRARIRLINQDKNKYNTPKYRFVVRFVSFDSFIICFLCSLIIWFLLITMVLELQWHNIVPLN</sequence>
<dbReference type="Gene3D" id="3.30.420.100">
    <property type="match status" value="1"/>
</dbReference>
<dbReference type="GO" id="GO:0005840">
    <property type="term" value="C:ribosome"/>
    <property type="evidence" value="ECO:0007669"/>
    <property type="project" value="UniProtKB-KW"/>
</dbReference>
<dbReference type="PANTHER" id="PTHR23410:SF12">
    <property type="entry name" value="LARGE RIBOSOMAL SUBUNIT PROTEIN UL18"/>
    <property type="match status" value="1"/>
</dbReference>
<reference evidence="4" key="1">
    <citation type="submission" date="2015-12" db="EMBL/GenBank/DDBJ databases">
        <title>Update maize B73 reference genome by single molecule sequencing technologies.</title>
        <authorList>
            <consortium name="Maize Genome Sequencing Project"/>
            <person name="Ware D."/>
        </authorList>
    </citation>
    <scope>NUCLEOTIDE SEQUENCE [LARGE SCALE GENOMIC DNA]</scope>
    <source>
        <tissue evidence="4">Seedling</tissue>
    </source>
</reference>
<keyword evidence="2 4" id="KW-0689">Ribosomal protein</keyword>
<dbReference type="GO" id="GO:1990904">
    <property type="term" value="C:ribonucleoprotein complex"/>
    <property type="evidence" value="ECO:0007669"/>
    <property type="project" value="UniProtKB-KW"/>
</dbReference>
<dbReference type="GO" id="GO:0003735">
    <property type="term" value="F:structural constituent of ribosome"/>
    <property type="evidence" value="ECO:0007669"/>
    <property type="project" value="InterPro"/>
</dbReference>
<protein>
    <submittedName>
        <fullName evidence="4">60S ribosomal protein L5-1 homolog a</fullName>
    </submittedName>
</protein>
<dbReference type="PRINTS" id="PR00058">
    <property type="entry name" value="RIBOSOMALL5"/>
</dbReference>